<protein>
    <submittedName>
        <fullName evidence="2">Uncharacterized protein</fullName>
    </submittedName>
</protein>
<feature type="region of interest" description="Disordered" evidence="1">
    <location>
        <begin position="20"/>
        <end position="68"/>
    </location>
</feature>
<accession>A0ABV1QL32</accession>
<gene>
    <name evidence="2" type="ORF">ABS772_09205</name>
</gene>
<evidence type="ECO:0000313" key="3">
    <source>
        <dbReference type="Proteomes" id="UP001480955"/>
    </source>
</evidence>
<comment type="caution">
    <text evidence="2">The sequence shown here is derived from an EMBL/GenBank/DDBJ whole genome shotgun (WGS) entry which is preliminary data.</text>
</comment>
<dbReference type="EMBL" id="JBELQE010000053">
    <property type="protein sequence ID" value="MER2250087.1"/>
    <property type="molecule type" value="Genomic_DNA"/>
</dbReference>
<name>A0ABV1QL32_9HYPH</name>
<dbReference type="Proteomes" id="UP001480955">
    <property type="component" value="Unassembled WGS sequence"/>
</dbReference>
<keyword evidence="3" id="KW-1185">Reference proteome</keyword>
<sequence>MDALVSDDLWAVAELVSLDEVESEEADADRDSDAEGDDDLIIGDGADDAADDTLEAGHPIRARNPTTE</sequence>
<proteinExistence type="predicted"/>
<evidence type="ECO:0000313" key="2">
    <source>
        <dbReference type="EMBL" id="MER2250087.1"/>
    </source>
</evidence>
<feature type="compositionally biased region" description="Acidic residues" evidence="1">
    <location>
        <begin position="20"/>
        <end position="54"/>
    </location>
</feature>
<dbReference type="RefSeq" id="WP_350393928.1">
    <property type="nucleotide sequence ID" value="NZ_JBELQE010000053.1"/>
</dbReference>
<evidence type="ECO:0000256" key="1">
    <source>
        <dbReference type="SAM" id="MobiDB-lite"/>
    </source>
</evidence>
<reference evidence="2 3" key="1">
    <citation type="submission" date="2024-06" db="EMBL/GenBank/DDBJ databases">
        <authorList>
            <person name="Campbell A.G."/>
        </authorList>
    </citation>
    <scope>NUCLEOTIDE SEQUENCE [LARGE SCALE GENOMIC DNA]</scope>
    <source>
        <strain evidence="2 3">EM12</strain>
    </source>
</reference>
<organism evidence="2 3">
    <name type="scientific">Methylorubrum podarium</name>
    <dbReference type="NCBI Taxonomy" id="200476"/>
    <lineage>
        <taxon>Bacteria</taxon>
        <taxon>Pseudomonadati</taxon>
        <taxon>Pseudomonadota</taxon>
        <taxon>Alphaproteobacteria</taxon>
        <taxon>Hyphomicrobiales</taxon>
        <taxon>Methylobacteriaceae</taxon>
        <taxon>Methylorubrum</taxon>
    </lineage>
</organism>